<accession>A0AAN7X7R7</accession>
<keyword evidence="3" id="KW-1185">Reference proteome</keyword>
<comment type="caution">
    <text evidence="2">The sequence shown here is derived from an EMBL/GenBank/DDBJ whole genome shotgun (WGS) entry which is preliminary data.</text>
</comment>
<dbReference type="EMBL" id="JAUZQC010000018">
    <property type="protein sequence ID" value="KAK5855534.1"/>
    <property type="molecule type" value="Genomic_DNA"/>
</dbReference>
<evidence type="ECO:0000313" key="3">
    <source>
        <dbReference type="Proteomes" id="UP001346869"/>
    </source>
</evidence>
<evidence type="ECO:0000256" key="1">
    <source>
        <dbReference type="SAM" id="MobiDB-lite"/>
    </source>
</evidence>
<dbReference type="AlphaFoldDB" id="A0AAN7X7R7"/>
<sequence length="83" mass="9080">MSLPVHRTLPAGHGGGGCFRDQTRGKTLETGSSWWELFLKSCLWSGLPESPSCESDPVPEFTPPPCSPHFLSLCIISLDFLSF</sequence>
<organism evidence="2 3">
    <name type="scientific">Eleginops maclovinus</name>
    <name type="common">Patagonian blennie</name>
    <name type="synonym">Eleginus maclovinus</name>
    <dbReference type="NCBI Taxonomy" id="56733"/>
    <lineage>
        <taxon>Eukaryota</taxon>
        <taxon>Metazoa</taxon>
        <taxon>Chordata</taxon>
        <taxon>Craniata</taxon>
        <taxon>Vertebrata</taxon>
        <taxon>Euteleostomi</taxon>
        <taxon>Actinopterygii</taxon>
        <taxon>Neopterygii</taxon>
        <taxon>Teleostei</taxon>
        <taxon>Neoteleostei</taxon>
        <taxon>Acanthomorphata</taxon>
        <taxon>Eupercaria</taxon>
        <taxon>Perciformes</taxon>
        <taxon>Notothenioidei</taxon>
        <taxon>Eleginopidae</taxon>
        <taxon>Eleginops</taxon>
    </lineage>
</organism>
<reference evidence="2 3" key="2">
    <citation type="journal article" date="2023" name="Mol. Biol. Evol.">
        <title>Genomics of Secondarily Temperate Adaptation in the Only Non-Antarctic Icefish.</title>
        <authorList>
            <person name="Rivera-Colon A.G."/>
            <person name="Rayamajhi N."/>
            <person name="Minhas B.F."/>
            <person name="Madrigal G."/>
            <person name="Bilyk K.T."/>
            <person name="Yoon V."/>
            <person name="Hune M."/>
            <person name="Gregory S."/>
            <person name="Cheng C.H.C."/>
            <person name="Catchen J.M."/>
        </authorList>
    </citation>
    <scope>NUCLEOTIDE SEQUENCE [LARGE SCALE GENOMIC DNA]</scope>
    <source>
        <strain evidence="2">JMC-PN-2008</strain>
    </source>
</reference>
<reference evidence="2 3" key="1">
    <citation type="journal article" date="2023" name="Genes (Basel)">
        <title>Chromosome-Level Genome Assembly and Circadian Gene Repertoire of the Patagonia Blennie Eleginops maclovinus-The Closest Ancestral Proxy of Antarctic Cryonotothenioids.</title>
        <authorList>
            <person name="Cheng C.C."/>
            <person name="Rivera-Colon A.G."/>
            <person name="Minhas B.F."/>
            <person name="Wilson L."/>
            <person name="Rayamajhi N."/>
            <person name="Vargas-Chacoff L."/>
            <person name="Catchen J.M."/>
        </authorList>
    </citation>
    <scope>NUCLEOTIDE SEQUENCE [LARGE SCALE GENOMIC DNA]</scope>
    <source>
        <strain evidence="2">JMC-PN-2008</strain>
    </source>
</reference>
<protein>
    <submittedName>
        <fullName evidence="2">Uncharacterized protein</fullName>
    </submittedName>
</protein>
<dbReference type="PROSITE" id="PS51257">
    <property type="entry name" value="PROKAR_LIPOPROTEIN"/>
    <property type="match status" value="1"/>
</dbReference>
<name>A0AAN7X7R7_ELEMC</name>
<evidence type="ECO:0000313" key="2">
    <source>
        <dbReference type="EMBL" id="KAK5855534.1"/>
    </source>
</evidence>
<feature type="region of interest" description="Disordered" evidence="1">
    <location>
        <begin position="1"/>
        <end position="22"/>
    </location>
</feature>
<gene>
    <name evidence="2" type="ORF">PBY51_005631</name>
</gene>
<proteinExistence type="predicted"/>
<dbReference type="Proteomes" id="UP001346869">
    <property type="component" value="Unassembled WGS sequence"/>
</dbReference>